<accession>A0ABY1SJ81</accession>
<dbReference type="EMBL" id="FZNV01000004">
    <property type="protein sequence ID" value="SNR63030.1"/>
    <property type="molecule type" value="Genomic_DNA"/>
</dbReference>
<comment type="caution">
    <text evidence="1">The sequence shown here is derived from an EMBL/GenBank/DDBJ whole genome shotgun (WGS) entry which is preliminary data.</text>
</comment>
<protein>
    <recommendedName>
        <fullName evidence="3">WD40-like Beta Propeller Repeat</fullName>
    </recommendedName>
</protein>
<sequence length="297" mass="34474">MKNKILKISVFICVIFLNACKTEKSEITENDFSSEENVYLGYKPPGLVPELFIPEKSTSTDWTLGNVESLDMNEFYFTYTGNNPFEDPVVVYRNEGSSYRVNKYSFKHNPSDSNILYSRWNYIERTGNGWSKIKSLGPMFEREDWGIMVMSVSSKGTFVFDDYKSNDVIRMSRIIDGKREEPKLLGKHINTGKWTCHPFIAPDESFLIWGSEREDGYGKSDNYISFRQLDDSWGPAINMGDKINSELEENGAFLTLDGKYLLFSRHEEKVRENGSTYWESNKYWVDAKIIETLRPQK</sequence>
<gene>
    <name evidence="1" type="ORF">SAMN04488009_2842</name>
</gene>
<proteinExistence type="predicted"/>
<dbReference type="SUPFAM" id="SSF82171">
    <property type="entry name" value="DPP6 N-terminal domain-like"/>
    <property type="match status" value="1"/>
</dbReference>
<dbReference type="Proteomes" id="UP000198337">
    <property type="component" value="Unassembled WGS sequence"/>
</dbReference>
<organism evidence="1 2">
    <name type="scientific">Maribacter sedimenticola</name>
    <dbReference type="NCBI Taxonomy" id="228956"/>
    <lineage>
        <taxon>Bacteria</taxon>
        <taxon>Pseudomonadati</taxon>
        <taxon>Bacteroidota</taxon>
        <taxon>Flavobacteriia</taxon>
        <taxon>Flavobacteriales</taxon>
        <taxon>Flavobacteriaceae</taxon>
        <taxon>Maribacter</taxon>
    </lineage>
</organism>
<evidence type="ECO:0008006" key="3">
    <source>
        <dbReference type="Google" id="ProtNLM"/>
    </source>
</evidence>
<name>A0ABY1SJ81_9FLAO</name>
<keyword evidence="2" id="KW-1185">Reference proteome</keyword>
<evidence type="ECO:0000313" key="1">
    <source>
        <dbReference type="EMBL" id="SNR63030.1"/>
    </source>
</evidence>
<dbReference type="RefSeq" id="WP_089261293.1">
    <property type="nucleotide sequence ID" value="NZ_FZNV01000004.1"/>
</dbReference>
<evidence type="ECO:0000313" key="2">
    <source>
        <dbReference type="Proteomes" id="UP000198337"/>
    </source>
</evidence>
<reference evidence="1 2" key="1">
    <citation type="submission" date="2017-06" db="EMBL/GenBank/DDBJ databases">
        <authorList>
            <person name="Varghese N."/>
            <person name="Submissions S."/>
        </authorList>
    </citation>
    <scope>NUCLEOTIDE SEQUENCE [LARGE SCALE GENOMIC DNA]</scope>
    <source>
        <strain evidence="1 2">DSM 19840</strain>
    </source>
</reference>